<evidence type="ECO:0000256" key="1">
    <source>
        <dbReference type="ARBA" id="ARBA00004191"/>
    </source>
</evidence>
<evidence type="ECO:0000256" key="8">
    <source>
        <dbReference type="ARBA" id="ARBA00022679"/>
    </source>
</evidence>
<keyword evidence="4" id="KW-0134">Cell wall</keyword>
<dbReference type="FunFam" id="3.80.10.10:FF:000233">
    <property type="entry name" value="Leucine-rich repeat receptor-like protein kinase TDR"/>
    <property type="match status" value="1"/>
</dbReference>
<proteinExistence type="inferred from homology"/>
<keyword evidence="14 22" id="KW-0067">ATP-binding</keyword>
<keyword evidence="13" id="KW-0418">Kinase</keyword>
<evidence type="ECO:0000256" key="11">
    <source>
        <dbReference type="ARBA" id="ARBA00022737"/>
    </source>
</evidence>
<dbReference type="InterPro" id="IPR003591">
    <property type="entry name" value="Leu-rich_rpt_typical-subtyp"/>
</dbReference>
<evidence type="ECO:0000256" key="2">
    <source>
        <dbReference type="ARBA" id="ARBA00004479"/>
    </source>
</evidence>
<accession>A0AAD6RHU9</accession>
<keyword evidence="8" id="KW-0808">Transferase</keyword>
<dbReference type="FunFam" id="3.30.200.20:FF:000309">
    <property type="entry name" value="Leucine-rich repeat receptor protein kinase MSP1"/>
    <property type="match status" value="1"/>
</dbReference>
<dbReference type="EMBL" id="JAQIZT010000002">
    <property type="protein sequence ID" value="KAJ7009019.1"/>
    <property type="molecule type" value="Genomic_DNA"/>
</dbReference>
<dbReference type="InterPro" id="IPR008266">
    <property type="entry name" value="Tyr_kinase_AS"/>
</dbReference>
<dbReference type="InterPro" id="IPR011009">
    <property type="entry name" value="Kinase-like_dom_sf"/>
</dbReference>
<evidence type="ECO:0000256" key="22">
    <source>
        <dbReference type="PROSITE-ProRule" id="PRU10141"/>
    </source>
</evidence>
<dbReference type="InterPro" id="IPR032675">
    <property type="entry name" value="LRR_dom_sf"/>
</dbReference>
<comment type="similarity">
    <text evidence="19">Belongs to the polygalacturonase-inhibiting protein family.</text>
</comment>
<keyword evidence="27" id="KW-1185">Reference proteome</keyword>
<keyword evidence="5" id="KW-0723">Serine/threonine-protein kinase</keyword>
<dbReference type="SMART" id="SM00365">
    <property type="entry name" value="LRR_SD22"/>
    <property type="match status" value="7"/>
</dbReference>
<dbReference type="GO" id="GO:0009653">
    <property type="term" value="P:anatomical structure morphogenesis"/>
    <property type="evidence" value="ECO:0007669"/>
    <property type="project" value="UniProtKB-ARBA"/>
</dbReference>
<dbReference type="InterPro" id="IPR000719">
    <property type="entry name" value="Prot_kinase_dom"/>
</dbReference>
<evidence type="ECO:0000256" key="15">
    <source>
        <dbReference type="ARBA" id="ARBA00022989"/>
    </source>
</evidence>
<feature type="transmembrane region" description="Helical" evidence="23">
    <location>
        <begin position="713"/>
        <end position="737"/>
    </location>
</feature>
<evidence type="ECO:0000256" key="9">
    <source>
        <dbReference type="ARBA" id="ARBA00022692"/>
    </source>
</evidence>
<dbReference type="SUPFAM" id="SSF56112">
    <property type="entry name" value="Protein kinase-like (PK-like)"/>
    <property type="match status" value="1"/>
</dbReference>
<dbReference type="PANTHER" id="PTHR48005">
    <property type="entry name" value="LEUCINE RICH REPEAT KINASE 2"/>
    <property type="match status" value="1"/>
</dbReference>
<dbReference type="Pfam" id="PF08263">
    <property type="entry name" value="LRRNT_2"/>
    <property type="match status" value="1"/>
</dbReference>
<evidence type="ECO:0000256" key="17">
    <source>
        <dbReference type="ARBA" id="ARBA00023170"/>
    </source>
</evidence>
<evidence type="ECO:0000259" key="25">
    <source>
        <dbReference type="PROSITE" id="PS50011"/>
    </source>
</evidence>
<dbReference type="FunFam" id="3.80.10.10:FF:000400">
    <property type="entry name" value="Nuclear pore complex protein NUP107"/>
    <property type="match status" value="1"/>
</dbReference>
<dbReference type="GO" id="GO:0099402">
    <property type="term" value="P:plant organ development"/>
    <property type="evidence" value="ECO:0007669"/>
    <property type="project" value="UniProtKB-ARBA"/>
</dbReference>
<evidence type="ECO:0000256" key="21">
    <source>
        <dbReference type="ARBA" id="ARBA00048679"/>
    </source>
</evidence>
<feature type="domain" description="Protein kinase" evidence="25">
    <location>
        <begin position="779"/>
        <end position="1060"/>
    </location>
</feature>
<dbReference type="InterPro" id="IPR017441">
    <property type="entry name" value="Protein_kinase_ATP_BS"/>
</dbReference>
<feature type="chain" id="PRO_5042146092" description="non-specific serine/threonine protein kinase" evidence="24">
    <location>
        <begin position="27"/>
        <end position="1077"/>
    </location>
</feature>
<evidence type="ECO:0000256" key="19">
    <source>
        <dbReference type="ARBA" id="ARBA00038043"/>
    </source>
</evidence>
<evidence type="ECO:0000256" key="23">
    <source>
        <dbReference type="SAM" id="Phobius"/>
    </source>
</evidence>
<dbReference type="FunFam" id="3.80.10.10:FF:000095">
    <property type="entry name" value="LRR receptor-like serine/threonine-protein kinase GSO1"/>
    <property type="match status" value="1"/>
</dbReference>
<organism evidence="26 27">
    <name type="scientific">Populus alba x Populus x berolinensis</name>
    <dbReference type="NCBI Taxonomy" id="444605"/>
    <lineage>
        <taxon>Eukaryota</taxon>
        <taxon>Viridiplantae</taxon>
        <taxon>Streptophyta</taxon>
        <taxon>Embryophyta</taxon>
        <taxon>Tracheophyta</taxon>
        <taxon>Spermatophyta</taxon>
        <taxon>Magnoliopsida</taxon>
        <taxon>eudicotyledons</taxon>
        <taxon>Gunneridae</taxon>
        <taxon>Pentapetalae</taxon>
        <taxon>rosids</taxon>
        <taxon>fabids</taxon>
        <taxon>Malpighiales</taxon>
        <taxon>Salicaceae</taxon>
        <taxon>Saliceae</taxon>
        <taxon>Populus</taxon>
    </lineage>
</organism>
<dbReference type="InterPro" id="IPR055414">
    <property type="entry name" value="LRR_R13L4/SHOC2-like"/>
</dbReference>
<sequence length="1077" mass="117213">MAASQKLYLALFHVLILSLFPLKAKSSARTQAEALLQWKSTLSFSPPPLSSWSRSNLNNLCKWTAVSCSATSRTVSQINLGSLNITGALAHFNFTPFTDLIRFDIQSNNVNGAIPSAIGSLSKLTHLDLSVNLFEGSIPVEISQLTELQYLSLYNNNLNGIIPFQLANLPKLEALNLYNNSFQGPLSSNISKLSNLKNISLQNNLLSGQIPERIGSISGLQIVELFSNSFQGSIPSSIGHLKHLEKLDLRMNALNSTIPPELGLCTNLTYLALADNQLSGELPLSLSNLSKIADMGLSENSLSGEISPTLISNWTELISLQVQNNLFSGNIPPEIGKLTMLQYLFLYNNSFSGSIPPEIGNLKELSSLDLSGNQLSGPLPPTLWNLKNLQTLNLFSNNINGKIPPEVGNLTMLQIFDLNTNQLHGELPLTISNITSLTSISLFSNNLSGSLPTCLRNCSELTRVRLEENRFTGNITDAFGVLPNLVFVAMDGNRISGEIPPELGKLPRLRVLSLGSNDLTGRIPAELGNLSMLFMLNLSNNHLTGEVPQSLTSLKGLESLDFSDNKLTGNISKELGSYEKLSSLDLSHNNLAGEIPFELGNLNSLRYLLDLSSNSLSGAIPQNFGKLSRLETLNVSHNHLSGRIPESLSSMVSPTSFDFSYNELTGPIPTGSVFKNKSARAFDGNSGLCGEGGGLSQCPTTDSSKSSKDNKKVLIGVIVPVCGLLVIATIFAVLLCFRKTKLLDEEAKIANNGESSKSVIWERESKFTFGDIVQATDDFNEIYCIGRGGFGSVYKAVLSTGQVVAVKKLNMSDSSDIPATNRQSFENEIKMLTEVRHRNIIKLYGFCSRRGCLYLVYEHVERGSLGKVLYGIEGEAELGWGRRVNTVRGVAHAIAYLHHDCSPPIVHRDISLNNILLETDFEPRLADFGTARLLNTDSSNWTAVAGSYGYMAPELAQTMRVTDKCDVYSFGVVALEVMMGRHPGDLLSSLSSTKPPLSSDPELFLKDVLDPRLEAPTGQGAEEVVFVVTVALACTQTNPEARPTMHFVAQELSARTQAYLAEPLNSITISKLRSFQK</sequence>
<keyword evidence="15 23" id="KW-1133">Transmembrane helix</keyword>
<keyword evidence="18" id="KW-0325">Glycoprotein</keyword>
<dbReference type="Pfam" id="PF00069">
    <property type="entry name" value="Pkinase"/>
    <property type="match status" value="1"/>
</dbReference>
<dbReference type="Pfam" id="PF23598">
    <property type="entry name" value="LRR_14"/>
    <property type="match status" value="1"/>
</dbReference>
<dbReference type="FunFam" id="1.10.510.10:FF:000445">
    <property type="entry name" value="MDIS1-interacting receptor like kinase 2"/>
    <property type="match status" value="1"/>
</dbReference>
<dbReference type="PROSITE" id="PS00107">
    <property type="entry name" value="PROTEIN_KINASE_ATP"/>
    <property type="match status" value="1"/>
</dbReference>
<evidence type="ECO:0000256" key="7">
    <source>
        <dbReference type="ARBA" id="ARBA00022614"/>
    </source>
</evidence>
<dbReference type="GO" id="GO:0005524">
    <property type="term" value="F:ATP binding"/>
    <property type="evidence" value="ECO:0007669"/>
    <property type="project" value="UniProtKB-UniRule"/>
</dbReference>
<dbReference type="GO" id="GO:0004674">
    <property type="term" value="F:protein serine/threonine kinase activity"/>
    <property type="evidence" value="ECO:0007669"/>
    <property type="project" value="UniProtKB-KW"/>
</dbReference>
<evidence type="ECO:0000256" key="13">
    <source>
        <dbReference type="ARBA" id="ARBA00022777"/>
    </source>
</evidence>
<evidence type="ECO:0000256" key="16">
    <source>
        <dbReference type="ARBA" id="ARBA00023136"/>
    </source>
</evidence>
<evidence type="ECO:0000256" key="24">
    <source>
        <dbReference type="SAM" id="SignalP"/>
    </source>
</evidence>
<dbReference type="SUPFAM" id="SSF52047">
    <property type="entry name" value="RNI-like"/>
    <property type="match status" value="2"/>
</dbReference>
<evidence type="ECO:0000256" key="14">
    <source>
        <dbReference type="ARBA" id="ARBA00022840"/>
    </source>
</evidence>
<evidence type="ECO:0000256" key="20">
    <source>
        <dbReference type="ARBA" id="ARBA00047899"/>
    </source>
</evidence>
<keyword evidence="4" id="KW-0964">Secreted</keyword>
<evidence type="ECO:0000256" key="5">
    <source>
        <dbReference type="ARBA" id="ARBA00022527"/>
    </source>
</evidence>
<comment type="subcellular location">
    <subcellularLocation>
        <location evidence="2">Membrane</location>
        <topology evidence="2">Single-pass type I membrane protein</topology>
    </subcellularLocation>
    <subcellularLocation>
        <location evidence="1">Secreted</location>
        <location evidence="1">Cell wall</location>
    </subcellularLocation>
</comment>
<keyword evidence="9 23" id="KW-0812">Transmembrane</keyword>
<keyword evidence="17" id="KW-0675">Receptor</keyword>
<dbReference type="PROSITE" id="PS50011">
    <property type="entry name" value="PROTEIN_KINASE_DOM"/>
    <property type="match status" value="1"/>
</dbReference>
<dbReference type="Pfam" id="PF13855">
    <property type="entry name" value="LRR_8"/>
    <property type="match status" value="1"/>
</dbReference>
<evidence type="ECO:0000256" key="3">
    <source>
        <dbReference type="ARBA" id="ARBA00012513"/>
    </source>
</evidence>
<dbReference type="PROSITE" id="PS00109">
    <property type="entry name" value="PROTEIN_KINASE_TYR"/>
    <property type="match status" value="1"/>
</dbReference>
<comment type="catalytic activity">
    <reaction evidence="20">
        <text>L-threonyl-[protein] + ATP = O-phospho-L-threonyl-[protein] + ADP + H(+)</text>
        <dbReference type="Rhea" id="RHEA:46608"/>
        <dbReference type="Rhea" id="RHEA-COMP:11060"/>
        <dbReference type="Rhea" id="RHEA-COMP:11605"/>
        <dbReference type="ChEBI" id="CHEBI:15378"/>
        <dbReference type="ChEBI" id="CHEBI:30013"/>
        <dbReference type="ChEBI" id="CHEBI:30616"/>
        <dbReference type="ChEBI" id="CHEBI:61977"/>
        <dbReference type="ChEBI" id="CHEBI:456216"/>
        <dbReference type="EC" id="2.7.11.1"/>
    </reaction>
</comment>
<dbReference type="InterPro" id="IPR013210">
    <property type="entry name" value="LRR_N_plant-typ"/>
</dbReference>
<dbReference type="GO" id="GO:0016020">
    <property type="term" value="C:membrane"/>
    <property type="evidence" value="ECO:0007669"/>
    <property type="project" value="UniProtKB-SubCell"/>
</dbReference>
<evidence type="ECO:0000313" key="26">
    <source>
        <dbReference type="EMBL" id="KAJ7009019.1"/>
    </source>
</evidence>
<evidence type="ECO:0000256" key="6">
    <source>
        <dbReference type="ARBA" id="ARBA00022553"/>
    </source>
</evidence>
<evidence type="ECO:0000313" key="27">
    <source>
        <dbReference type="Proteomes" id="UP001164929"/>
    </source>
</evidence>
<evidence type="ECO:0000256" key="4">
    <source>
        <dbReference type="ARBA" id="ARBA00022512"/>
    </source>
</evidence>
<protein>
    <recommendedName>
        <fullName evidence="3">non-specific serine/threonine protein kinase</fullName>
        <ecNumber evidence="3">2.7.11.1</ecNumber>
    </recommendedName>
</protein>
<dbReference type="PANTHER" id="PTHR48005:SF44">
    <property type="entry name" value="MDIS1-INTERACTING RECEPTOR LIKE KINASE 2-LIKE ISOFORM X1"/>
    <property type="match status" value="1"/>
</dbReference>
<keyword evidence="12 22" id="KW-0547">Nucleotide-binding</keyword>
<dbReference type="EC" id="2.7.11.1" evidence="3"/>
<feature type="binding site" evidence="22">
    <location>
        <position position="808"/>
    </location>
    <ligand>
        <name>ATP</name>
        <dbReference type="ChEBI" id="CHEBI:30616"/>
    </ligand>
</feature>
<keyword evidence="10 24" id="KW-0732">Signal</keyword>
<dbReference type="Gene3D" id="3.80.10.10">
    <property type="entry name" value="Ribonuclease Inhibitor"/>
    <property type="match status" value="5"/>
</dbReference>
<feature type="signal peptide" evidence="24">
    <location>
        <begin position="1"/>
        <end position="26"/>
    </location>
</feature>
<evidence type="ECO:0000256" key="10">
    <source>
        <dbReference type="ARBA" id="ARBA00022729"/>
    </source>
</evidence>
<keyword evidence="6" id="KW-0597">Phosphoprotein</keyword>
<dbReference type="FunFam" id="3.80.10.10:FF:000439">
    <property type="entry name" value="LRR receptor-like serine/threonine-protein kinase FLS2"/>
    <property type="match status" value="1"/>
</dbReference>
<dbReference type="InterPro" id="IPR051420">
    <property type="entry name" value="Ser_Thr_Kinases_DiverseReg"/>
</dbReference>
<dbReference type="Gene3D" id="1.10.510.10">
    <property type="entry name" value="Transferase(Phosphotransferase) domain 1"/>
    <property type="match status" value="1"/>
</dbReference>
<evidence type="ECO:0000256" key="18">
    <source>
        <dbReference type="ARBA" id="ARBA00023180"/>
    </source>
</evidence>
<keyword evidence="7" id="KW-0433">Leucine-rich repeat</keyword>
<dbReference type="Pfam" id="PF00560">
    <property type="entry name" value="LRR_1"/>
    <property type="match status" value="4"/>
</dbReference>
<dbReference type="InterPro" id="IPR001611">
    <property type="entry name" value="Leu-rich_rpt"/>
</dbReference>
<keyword evidence="16 23" id="KW-0472">Membrane</keyword>
<keyword evidence="11" id="KW-0677">Repeat</keyword>
<dbReference type="CDD" id="cd14066">
    <property type="entry name" value="STKc_IRAK"/>
    <property type="match status" value="1"/>
</dbReference>
<name>A0AAD6RHU9_9ROSI</name>
<comment type="catalytic activity">
    <reaction evidence="21">
        <text>L-seryl-[protein] + ATP = O-phospho-L-seryl-[protein] + ADP + H(+)</text>
        <dbReference type="Rhea" id="RHEA:17989"/>
        <dbReference type="Rhea" id="RHEA-COMP:9863"/>
        <dbReference type="Rhea" id="RHEA-COMP:11604"/>
        <dbReference type="ChEBI" id="CHEBI:15378"/>
        <dbReference type="ChEBI" id="CHEBI:29999"/>
        <dbReference type="ChEBI" id="CHEBI:30616"/>
        <dbReference type="ChEBI" id="CHEBI:83421"/>
        <dbReference type="ChEBI" id="CHEBI:456216"/>
        <dbReference type="EC" id="2.7.11.1"/>
    </reaction>
</comment>
<dbReference type="AlphaFoldDB" id="A0AAD6RHU9"/>
<gene>
    <name evidence="26" type="ORF">NC653_007614</name>
</gene>
<dbReference type="SMART" id="SM00369">
    <property type="entry name" value="LRR_TYP"/>
    <property type="match status" value="10"/>
</dbReference>
<dbReference type="GO" id="GO:0009791">
    <property type="term" value="P:post-embryonic development"/>
    <property type="evidence" value="ECO:0007669"/>
    <property type="project" value="UniProtKB-ARBA"/>
</dbReference>
<comment type="caution">
    <text evidence="26">The sequence shown here is derived from an EMBL/GenBank/DDBJ whole genome shotgun (WGS) entry which is preliminary data.</text>
</comment>
<reference evidence="26" key="1">
    <citation type="journal article" date="2023" name="Mol. Ecol. Resour.">
        <title>Chromosome-level genome assembly of a triploid poplar Populus alba 'Berolinensis'.</title>
        <authorList>
            <person name="Chen S."/>
            <person name="Yu Y."/>
            <person name="Wang X."/>
            <person name="Wang S."/>
            <person name="Zhang T."/>
            <person name="Zhou Y."/>
            <person name="He R."/>
            <person name="Meng N."/>
            <person name="Wang Y."/>
            <person name="Liu W."/>
            <person name="Liu Z."/>
            <person name="Liu J."/>
            <person name="Guo Q."/>
            <person name="Huang H."/>
            <person name="Sederoff R.R."/>
            <person name="Wang G."/>
            <person name="Qu G."/>
            <person name="Chen S."/>
        </authorList>
    </citation>
    <scope>NUCLEOTIDE SEQUENCE</scope>
    <source>
        <strain evidence="26">SC-2020</strain>
    </source>
</reference>
<dbReference type="Gene3D" id="3.30.200.20">
    <property type="entry name" value="Phosphorylase Kinase, domain 1"/>
    <property type="match status" value="1"/>
</dbReference>
<evidence type="ECO:0000256" key="12">
    <source>
        <dbReference type="ARBA" id="ARBA00022741"/>
    </source>
</evidence>
<dbReference type="Proteomes" id="UP001164929">
    <property type="component" value="Chromosome 2"/>
</dbReference>
<dbReference type="PRINTS" id="PR00019">
    <property type="entry name" value="LEURICHRPT"/>
</dbReference>